<dbReference type="Proteomes" id="UP001157440">
    <property type="component" value="Unassembled WGS sequence"/>
</dbReference>
<dbReference type="InterPro" id="IPR054189">
    <property type="entry name" value="DUF6894"/>
</dbReference>
<feature type="domain" description="DUF6894" evidence="1">
    <location>
        <begin position="2"/>
        <end position="78"/>
    </location>
</feature>
<dbReference type="Pfam" id="PF21834">
    <property type="entry name" value="DUF6894"/>
    <property type="match status" value="1"/>
</dbReference>
<protein>
    <recommendedName>
        <fullName evidence="1">DUF6894 domain-containing protein</fullName>
    </recommendedName>
</protein>
<proteinExistence type="predicted"/>
<evidence type="ECO:0000313" key="2">
    <source>
        <dbReference type="EMBL" id="GLS70729.1"/>
    </source>
</evidence>
<evidence type="ECO:0000259" key="1">
    <source>
        <dbReference type="Pfam" id="PF21834"/>
    </source>
</evidence>
<name>A0AA37TH77_9HYPH</name>
<sequence length="89" mass="9796">MRYFTDFIEGQDVSRDEEGLDFAERQEACRSAAEALVEAAHDLLRGKPKLPPPGGAAGLQLEAQVRDEAGTVVFRARLALDLEWQPAID</sequence>
<dbReference type="AlphaFoldDB" id="A0AA37TH77"/>
<evidence type="ECO:0000313" key="3">
    <source>
        <dbReference type="Proteomes" id="UP001157440"/>
    </source>
</evidence>
<comment type="caution">
    <text evidence="2">The sequence shown here is derived from an EMBL/GenBank/DDBJ whole genome shotgun (WGS) entry which is preliminary data.</text>
</comment>
<organism evidence="2 3">
    <name type="scientific">Methylobacterium tardum</name>
    <dbReference type="NCBI Taxonomy" id="374432"/>
    <lineage>
        <taxon>Bacteria</taxon>
        <taxon>Pseudomonadati</taxon>
        <taxon>Pseudomonadota</taxon>
        <taxon>Alphaproteobacteria</taxon>
        <taxon>Hyphomicrobiales</taxon>
        <taxon>Methylobacteriaceae</taxon>
        <taxon>Methylobacterium</taxon>
    </lineage>
</organism>
<keyword evidence="3" id="KW-1185">Reference proteome</keyword>
<accession>A0AA37TH77</accession>
<gene>
    <name evidence="2" type="ORF">GCM10007890_27420</name>
</gene>
<dbReference type="EMBL" id="BSPL01000017">
    <property type="protein sequence ID" value="GLS70729.1"/>
    <property type="molecule type" value="Genomic_DNA"/>
</dbReference>
<reference evidence="3" key="1">
    <citation type="journal article" date="2019" name="Int. J. Syst. Evol. Microbiol.">
        <title>The Global Catalogue of Microorganisms (GCM) 10K type strain sequencing project: providing services to taxonomists for standard genome sequencing and annotation.</title>
        <authorList>
            <consortium name="The Broad Institute Genomics Platform"/>
            <consortium name="The Broad Institute Genome Sequencing Center for Infectious Disease"/>
            <person name="Wu L."/>
            <person name="Ma J."/>
        </authorList>
    </citation>
    <scope>NUCLEOTIDE SEQUENCE [LARGE SCALE GENOMIC DNA]</scope>
    <source>
        <strain evidence="3">NBRC 103632</strain>
    </source>
</reference>